<evidence type="ECO:0000256" key="4">
    <source>
        <dbReference type="ARBA" id="ARBA00023136"/>
    </source>
</evidence>
<name>A0A150WKI3_BDEBC</name>
<gene>
    <name evidence="6" type="ORF">AZI85_03435</name>
</gene>
<dbReference type="Gene3D" id="3.30.1150.10">
    <property type="match status" value="1"/>
</dbReference>
<dbReference type="InterPro" id="IPR006260">
    <property type="entry name" value="TonB/TolA_C"/>
</dbReference>
<protein>
    <submittedName>
        <fullName evidence="6">Uncharacterized protein</fullName>
    </submittedName>
</protein>
<proteinExistence type="predicted"/>
<keyword evidence="4 5" id="KW-0472">Membrane</keyword>
<keyword evidence="2 5" id="KW-0812">Transmembrane</keyword>
<sequence>MAKNNWLISTLIILGLVSVGLSLFVATQTEKQKPGSRPLARIELNLGKVFVLRKNLTQKETLTRKSTLFALDSVETGVDGDATMEFDSAYRIRIPENSLITIDEESDRIVLILKRGDLQVENFGREGSVYISKDGVRWNATDYEMNYKKQAPTETLPDLAPAETSPTQPTPNIQEGLTSEFIQDTLKTHRGSFFKCYTQLLQKTPGVTGQASITFTIERTGKVNQAEIASSSINDAGFKKCLLEATRRVEFKSFNGDPISTVFPLRFE</sequence>
<dbReference type="AlphaFoldDB" id="A0A150WKI3"/>
<evidence type="ECO:0000313" key="7">
    <source>
        <dbReference type="Proteomes" id="UP000075391"/>
    </source>
</evidence>
<keyword evidence="3 5" id="KW-1133">Transmembrane helix</keyword>
<dbReference type="EMBL" id="LUKF01000012">
    <property type="protein sequence ID" value="KYG64480.1"/>
    <property type="molecule type" value="Genomic_DNA"/>
</dbReference>
<reference evidence="6 7" key="1">
    <citation type="submission" date="2016-03" db="EMBL/GenBank/DDBJ databases">
        <authorList>
            <person name="Ploux O."/>
        </authorList>
    </citation>
    <scope>NUCLEOTIDE SEQUENCE [LARGE SCALE GENOMIC DNA]</scope>
    <source>
        <strain evidence="6 7">BER2</strain>
    </source>
</reference>
<evidence type="ECO:0000256" key="2">
    <source>
        <dbReference type="ARBA" id="ARBA00022692"/>
    </source>
</evidence>
<dbReference type="GO" id="GO:0016020">
    <property type="term" value="C:membrane"/>
    <property type="evidence" value="ECO:0007669"/>
    <property type="project" value="UniProtKB-SubCell"/>
</dbReference>
<evidence type="ECO:0000256" key="1">
    <source>
        <dbReference type="ARBA" id="ARBA00004167"/>
    </source>
</evidence>
<accession>A0A150WKI3</accession>
<feature type="transmembrane region" description="Helical" evidence="5">
    <location>
        <begin position="6"/>
        <end position="27"/>
    </location>
</feature>
<dbReference type="NCBIfam" id="NF033768">
    <property type="entry name" value="myxo_SS_tail"/>
    <property type="match status" value="1"/>
</dbReference>
<evidence type="ECO:0000313" key="6">
    <source>
        <dbReference type="EMBL" id="KYG64480.1"/>
    </source>
</evidence>
<dbReference type="RefSeq" id="WP_063243464.1">
    <property type="nucleotide sequence ID" value="NZ_CP168967.1"/>
</dbReference>
<comment type="subcellular location">
    <subcellularLocation>
        <location evidence="1">Membrane</location>
        <topology evidence="1">Single-pass membrane protein</topology>
    </subcellularLocation>
</comment>
<dbReference type="NCBIfam" id="TIGR01352">
    <property type="entry name" value="tonB_Cterm"/>
    <property type="match status" value="1"/>
</dbReference>
<evidence type="ECO:0000256" key="5">
    <source>
        <dbReference type="SAM" id="Phobius"/>
    </source>
</evidence>
<dbReference type="InterPro" id="IPR049806">
    <property type="entry name" value="MasK-like_C"/>
</dbReference>
<evidence type="ECO:0000256" key="3">
    <source>
        <dbReference type="ARBA" id="ARBA00022989"/>
    </source>
</evidence>
<comment type="caution">
    <text evidence="6">The sequence shown here is derived from an EMBL/GenBank/DDBJ whole genome shotgun (WGS) entry which is preliminary data.</text>
</comment>
<dbReference type="OrthoDB" id="5290404at2"/>
<organism evidence="6 7">
    <name type="scientific">Bdellovibrio bacteriovorus</name>
    <dbReference type="NCBI Taxonomy" id="959"/>
    <lineage>
        <taxon>Bacteria</taxon>
        <taxon>Pseudomonadati</taxon>
        <taxon>Bdellovibrionota</taxon>
        <taxon>Bdellovibrionia</taxon>
        <taxon>Bdellovibrionales</taxon>
        <taxon>Pseudobdellovibrionaceae</taxon>
        <taxon>Bdellovibrio</taxon>
    </lineage>
</organism>
<dbReference type="Proteomes" id="UP000075391">
    <property type="component" value="Unassembled WGS sequence"/>
</dbReference>